<feature type="transmembrane region" description="Helical" evidence="7">
    <location>
        <begin position="296"/>
        <end position="318"/>
    </location>
</feature>
<reference evidence="8 9" key="1">
    <citation type="submission" date="2015-12" db="EMBL/GenBank/DDBJ databases">
        <title>The genome of Folsomia candida.</title>
        <authorList>
            <person name="Faddeeva A."/>
            <person name="Derks M.F."/>
            <person name="Anvar Y."/>
            <person name="Smit S."/>
            <person name="Van Straalen N."/>
            <person name="Roelofs D."/>
        </authorList>
    </citation>
    <scope>NUCLEOTIDE SEQUENCE [LARGE SCALE GENOMIC DNA]</scope>
    <source>
        <strain evidence="8 9">VU population</strain>
        <tissue evidence="8">Whole body</tissue>
    </source>
</reference>
<dbReference type="PANTHER" id="PTHR10361:SF28">
    <property type="entry name" value="P3 PROTEIN-RELATED"/>
    <property type="match status" value="1"/>
</dbReference>
<dbReference type="EMBL" id="LNIX01000001">
    <property type="protein sequence ID" value="OXA61600.1"/>
    <property type="molecule type" value="Genomic_DNA"/>
</dbReference>
<proteinExistence type="inferred from homology"/>
<evidence type="ECO:0000313" key="8">
    <source>
        <dbReference type="EMBL" id="OXA61600.1"/>
    </source>
</evidence>
<keyword evidence="9" id="KW-1185">Reference proteome</keyword>
<keyword evidence="6 7" id="KW-0472">Membrane</keyword>
<feature type="transmembrane region" description="Helical" evidence="7">
    <location>
        <begin position="462"/>
        <end position="481"/>
    </location>
</feature>
<dbReference type="Proteomes" id="UP000198287">
    <property type="component" value="Unassembled WGS sequence"/>
</dbReference>
<comment type="subcellular location">
    <subcellularLocation>
        <location evidence="1">Membrane</location>
        <topology evidence="1">Multi-pass membrane protein</topology>
    </subcellularLocation>
</comment>
<dbReference type="Gene3D" id="1.20.1530.20">
    <property type="match status" value="1"/>
</dbReference>
<keyword evidence="4" id="KW-0813">Transport</keyword>
<feature type="transmembrane region" description="Helical" evidence="7">
    <location>
        <begin position="262"/>
        <end position="284"/>
    </location>
</feature>
<dbReference type="OrthoDB" id="203097at2759"/>
<feature type="transmembrane region" description="Helical" evidence="7">
    <location>
        <begin position="238"/>
        <end position="256"/>
    </location>
</feature>
<feature type="transmembrane region" description="Helical" evidence="7">
    <location>
        <begin position="49"/>
        <end position="77"/>
    </location>
</feature>
<feature type="transmembrane region" description="Helical" evidence="7">
    <location>
        <begin position="369"/>
        <end position="392"/>
    </location>
</feature>
<dbReference type="AlphaFoldDB" id="A0A226EWN9"/>
<keyword evidence="5 7" id="KW-1133">Transmembrane helix</keyword>
<dbReference type="OMA" id="AWMAHFR"/>
<gene>
    <name evidence="8" type="ORF">Fcan01_02722</name>
</gene>
<dbReference type="InterPro" id="IPR002657">
    <property type="entry name" value="BilAc:Na_symport/Acr3"/>
</dbReference>
<keyword evidence="3 7" id="KW-0812">Transmembrane</keyword>
<evidence type="ECO:0000256" key="4">
    <source>
        <dbReference type="ARBA" id="ARBA00022847"/>
    </source>
</evidence>
<protein>
    <submittedName>
        <fullName evidence="8">P3 protein</fullName>
    </submittedName>
</protein>
<accession>A0A226EWN9</accession>
<dbReference type="PANTHER" id="PTHR10361">
    <property type="entry name" value="SODIUM-BILE ACID COTRANSPORTER"/>
    <property type="match status" value="1"/>
</dbReference>
<name>A0A226EWN9_FOLCA</name>
<evidence type="ECO:0000313" key="9">
    <source>
        <dbReference type="Proteomes" id="UP000198287"/>
    </source>
</evidence>
<comment type="caution">
    <text evidence="8">The sequence shown here is derived from an EMBL/GenBank/DDBJ whole genome shotgun (WGS) entry which is preliminary data.</text>
</comment>
<evidence type="ECO:0000256" key="6">
    <source>
        <dbReference type="ARBA" id="ARBA00023136"/>
    </source>
</evidence>
<dbReference type="GO" id="GO:0015293">
    <property type="term" value="F:symporter activity"/>
    <property type="evidence" value="ECO:0007669"/>
    <property type="project" value="UniProtKB-KW"/>
</dbReference>
<evidence type="ECO:0000256" key="7">
    <source>
        <dbReference type="SAM" id="Phobius"/>
    </source>
</evidence>
<dbReference type="Pfam" id="PF01758">
    <property type="entry name" value="SBF"/>
    <property type="match status" value="1"/>
</dbReference>
<evidence type="ECO:0000256" key="1">
    <source>
        <dbReference type="ARBA" id="ARBA00004141"/>
    </source>
</evidence>
<sequence>MYLTLPHKNCGGGFINAGDLGHFNIFGEFEIFRKVDDEKKKLTGKMCPLWPFHIFILYLGMLGPLLFASFGVIGVAAESMSSWGVSFEPERVNQVKMGASQVVDFKFNKTEVIGQAKLLGFDPIVEFEFHASDPYIAYVTPVKIPLDHSVPIEDGSGLDRVSFNVTGNFLGYTEICATSQISKNASKVFQCMPVSVVRESRVLDKAFTYSVAALVTVIYVNMGAALDMRTMKETIQKPYGPAIGFMCQFIVMPLLSFGIAKLFISVAALQLGLFITGCSPGGGASNIWTLTLGGNLDLSITMTTISTLSAFIMMPLWMLTLGSTIFKDANLTVPYSKIATFAGCLVIPLAIGVGIQFKWPKVAKFLVRVLKPFALFLIVFIVVFAVYTNLFLLQLLTWEIILCGMLLPWLGYLVGGGLAVILRREWGDVIAIAIETGVQNTGLSIFALRFSLPQPEADLTTVLPVAVAIMTPLVPTAVLVMQKLHNRIVRNAGFALTLDKEDSISPSLTPSV</sequence>
<dbReference type="InterPro" id="IPR004710">
    <property type="entry name" value="Bilac:Na_transpt"/>
</dbReference>
<feature type="transmembrane region" description="Helical" evidence="7">
    <location>
        <begin position="338"/>
        <end position="357"/>
    </location>
</feature>
<keyword evidence="4" id="KW-0769">Symport</keyword>
<comment type="similarity">
    <text evidence="2">Belongs to the bile acid:sodium symporter (BASS) (TC 2.A.28) family.</text>
</comment>
<dbReference type="InterPro" id="IPR038770">
    <property type="entry name" value="Na+/solute_symporter_sf"/>
</dbReference>
<evidence type="ECO:0000256" key="5">
    <source>
        <dbReference type="ARBA" id="ARBA00022989"/>
    </source>
</evidence>
<organism evidence="8 9">
    <name type="scientific">Folsomia candida</name>
    <name type="common">Springtail</name>
    <dbReference type="NCBI Taxonomy" id="158441"/>
    <lineage>
        <taxon>Eukaryota</taxon>
        <taxon>Metazoa</taxon>
        <taxon>Ecdysozoa</taxon>
        <taxon>Arthropoda</taxon>
        <taxon>Hexapoda</taxon>
        <taxon>Collembola</taxon>
        <taxon>Entomobryomorpha</taxon>
        <taxon>Isotomoidea</taxon>
        <taxon>Isotomidae</taxon>
        <taxon>Proisotominae</taxon>
        <taxon>Folsomia</taxon>
    </lineage>
</organism>
<evidence type="ECO:0000256" key="3">
    <source>
        <dbReference type="ARBA" id="ARBA00022692"/>
    </source>
</evidence>
<evidence type="ECO:0000256" key="2">
    <source>
        <dbReference type="ARBA" id="ARBA00006528"/>
    </source>
</evidence>
<dbReference type="GO" id="GO:0016020">
    <property type="term" value="C:membrane"/>
    <property type="evidence" value="ECO:0007669"/>
    <property type="project" value="UniProtKB-SubCell"/>
</dbReference>
<feature type="transmembrane region" description="Helical" evidence="7">
    <location>
        <begin position="206"/>
        <end position="226"/>
    </location>
</feature>
<feature type="transmembrane region" description="Helical" evidence="7">
    <location>
        <begin position="398"/>
        <end position="422"/>
    </location>
</feature>